<proteinExistence type="predicted"/>
<organism evidence="1 2">
    <name type="scientific">Xyrichtys novacula</name>
    <name type="common">Pearly razorfish</name>
    <name type="synonym">Hemipteronotus novacula</name>
    <dbReference type="NCBI Taxonomy" id="13765"/>
    <lineage>
        <taxon>Eukaryota</taxon>
        <taxon>Metazoa</taxon>
        <taxon>Chordata</taxon>
        <taxon>Craniata</taxon>
        <taxon>Vertebrata</taxon>
        <taxon>Euteleostomi</taxon>
        <taxon>Actinopterygii</taxon>
        <taxon>Neopterygii</taxon>
        <taxon>Teleostei</taxon>
        <taxon>Neoteleostei</taxon>
        <taxon>Acanthomorphata</taxon>
        <taxon>Eupercaria</taxon>
        <taxon>Labriformes</taxon>
        <taxon>Labridae</taxon>
        <taxon>Xyrichtys</taxon>
    </lineage>
</organism>
<gene>
    <name evidence="1" type="ORF">XNOV1_A029831</name>
</gene>
<protein>
    <submittedName>
        <fullName evidence="1">Uncharacterized protein</fullName>
    </submittedName>
</protein>
<name>A0AAV1HJ65_XYRNO</name>
<sequence>MKDPLCLVVYGCNAKSSGCPVENVPLGIVSHLRLPFPASPLLPSLLTLVGKPESTVKHHANTHHTHIYTHAKATGNTATFANGYKLVDLVQGSEGRSRGGGGAGGGRRGVEWRGEVCVKEREREGGLVLLESCRSAAREEGYGLDGYVPEKAHAGKI</sequence>
<evidence type="ECO:0000313" key="1">
    <source>
        <dbReference type="EMBL" id="CAJ1084819.1"/>
    </source>
</evidence>
<accession>A0AAV1HJ65</accession>
<dbReference type="Proteomes" id="UP001178508">
    <property type="component" value="Chromosome 22"/>
</dbReference>
<dbReference type="EMBL" id="OY660885">
    <property type="protein sequence ID" value="CAJ1084819.1"/>
    <property type="molecule type" value="Genomic_DNA"/>
</dbReference>
<keyword evidence="2" id="KW-1185">Reference proteome</keyword>
<evidence type="ECO:0000313" key="2">
    <source>
        <dbReference type="Proteomes" id="UP001178508"/>
    </source>
</evidence>
<reference evidence="1" key="1">
    <citation type="submission" date="2023-08" db="EMBL/GenBank/DDBJ databases">
        <authorList>
            <person name="Alioto T."/>
            <person name="Alioto T."/>
            <person name="Gomez Garrido J."/>
        </authorList>
    </citation>
    <scope>NUCLEOTIDE SEQUENCE</scope>
</reference>
<dbReference type="AlphaFoldDB" id="A0AAV1HJ65"/>